<dbReference type="InterPro" id="IPR011009">
    <property type="entry name" value="Kinase-like_dom_sf"/>
</dbReference>
<dbReference type="AlphaFoldDB" id="A0A6M0JYJ2"/>
<dbReference type="InterPro" id="IPR050249">
    <property type="entry name" value="Pseudomonas-type_ThrB"/>
</dbReference>
<dbReference type="InterPro" id="IPR002575">
    <property type="entry name" value="Aminoglycoside_PTrfase"/>
</dbReference>
<evidence type="ECO:0000313" key="2">
    <source>
        <dbReference type="EMBL" id="NEV62570.1"/>
    </source>
</evidence>
<protein>
    <submittedName>
        <fullName evidence="2">Aminoglycoside phosphotransferase family protein</fullName>
    </submittedName>
</protein>
<dbReference type="GO" id="GO:0016740">
    <property type="term" value="F:transferase activity"/>
    <property type="evidence" value="ECO:0007669"/>
    <property type="project" value="UniProtKB-KW"/>
</dbReference>
<dbReference type="SUPFAM" id="SSF56112">
    <property type="entry name" value="Protein kinase-like (PK-like)"/>
    <property type="match status" value="1"/>
</dbReference>
<gene>
    <name evidence="2" type="ORF">G3446_11820</name>
</gene>
<dbReference type="Proteomes" id="UP000483379">
    <property type="component" value="Unassembled WGS sequence"/>
</dbReference>
<dbReference type="Gene3D" id="3.90.1200.10">
    <property type="match status" value="1"/>
</dbReference>
<evidence type="ECO:0000313" key="3">
    <source>
        <dbReference type="Proteomes" id="UP000483379"/>
    </source>
</evidence>
<keyword evidence="3" id="KW-1185">Reference proteome</keyword>
<accession>A0A6M0JYJ2</accession>
<evidence type="ECO:0000259" key="1">
    <source>
        <dbReference type="Pfam" id="PF01636"/>
    </source>
</evidence>
<feature type="domain" description="Aminoglycoside phosphotransferase" evidence="1">
    <location>
        <begin position="28"/>
        <end position="261"/>
    </location>
</feature>
<dbReference type="Pfam" id="PF01636">
    <property type="entry name" value="APH"/>
    <property type="match status" value="1"/>
</dbReference>
<dbReference type="RefSeq" id="WP_164453034.1">
    <property type="nucleotide sequence ID" value="NZ_JAAIJQ010000030.1"/>
</dbReference>
<proteinExistence type="predicted"/>
<dbReference type="PANTHER" id="PTHR21064:SF5">
    <property type="entry name" value="SLR1880 PROTEIN"/>
    <property type="match status" value="1"/>
</dbReference>
<name>A0A6M0JYJ2_9GAMM</name>
<comment type="caution">
    <text evidence="2">The sequence shown here is derived from an EMBL/GenBank/DDBJ whole genome shotgun (WGS) entry which is preliminary data.</text>
</comment>
<organism evidence="2 3">
    <name type="scientific">Thiorhodococcus minor</name>
    <dbReference type="NCBI Taxonomy" id="57489"/>
    <lineage>
        <taxon>Bacteria</taxon>
        <taxon>Pseudomonadati</taxon>
        <taxon>Pseudomonadota</taxon>
        <taxon>Gammaproteobacteria</taxon>
        <taxon>Chromatiales</taxon>
        <taxon>Chromatiaceae</taxon>
        <taxon>Thiorhodococcus</taxon>
    </lineage>
</organism>
<keyword evidence="2" id="KW-0808">Transferase</keyword>
<reference evidence="2 3" key="1">
    <citation type="submission" date="2020-02" db="EMBL/GenBank/DDBJ databases">
        <title>Genome sequences of Thiorhodococcus mannitoliphagus and Thiorhodococcus minor, purple sulfur photosynthetic bacteria in the gammaproteobacterial family, Chromatiaceae.</title>
        <authorList>
            <person name="Aviles F.A."/>
            <person name="Meyer T.E."/>
            <person name="Kyndt J.A."/>
        </authorList>
    </citation>
    <scope>NUCLEOTIDE SEQUENCE [LARGE SCALE GENOMIC DNA]</scope>
    <source>
        <strain evidence="2 3">DSM 11518</strain>
    </source>
</reference>
<sequence>MSTSRGLPASAPERIARRFEIEAEVLAIRPLGRGLINDTFAVLTSRQGYVLQRINTHVFPRPEQIMANLLALTELLDQADGSDVRIPRLILTWDGAPLTRDETGEPWRMMELITNTKTLTRLETAEEAEAVGHVLGTFHRTAARLPLEQFGLSLPGLHETGSYLERLRRALAAHEAARCAAVETLVKLIGQREHLVEALESARRDGRATTRITHGDPKLDNILFAQDGAKAVAIIDLDTVQPGLVQHDLGDCLRSCCNRSGEAGTACFDLETCEAILAGYAEQMGGVLSPAEVETLYAAIALIPLELGIRFLTDYLEGNRYFRVEFPEQNLRKAEIQLALAADIERKEARLREMIAAAFT</sequence>
<dbReference type="PANTHER" id="PTHR21064">
    <property type="entry name" value="AMINOGLYCOSIDE PHOSPHOTRANSFERASE DOMAIN-CONTAINING PROTEIN-RELATED"/>
    <property type="match status" value="1"/>
</dbReference>
<dbReference type="EMBL" id="JAAIJQ010000030">
    <property type="protein sequence ID" value="NEV62570.1"/>
    <property type="molecule type" value="Genomic_DNA"/>
</dbReference>